<feature type="domain" description="DUF7924" evidence="2">
    <location>
        <begin position="189"/>
        <end position="395"/>
    </location>
</feature>
<sequence length="402" mass="45364">MVPPKRKNDTPSTPERSPAGAIPEAHSTPTKRPRLIEQPLEFRRPEQRLTDIVHPISQYPLSWCRDTPVDTCLKAFAAIPYSPGTSMLAGLGPVESDQAKYGQGGSDPQVPDANSTESPRKKLVSTPLYRDQNLAANNIYLRHPCDAHIPQHIASIIRIVRQGRGSPDPSYQEIKQRRDLHDLKMGAVKADVEQYFRMHIFPSPDSAGTFRRSDRQPMHRTVIPHARHTRIRVEPPTPDILYGYRHHAFSKEQQAQLLTVNNHRANHQGLIYPFFFIVFKADGPSGARSLWTATNECLAGSAGCINMIECLNKEVSKRKGDRNGPHTESAAFSISMSGTEARLHVSWKQDKEYHMVDLDSYLLQKPRDYIEFGKCVRNIIDWGKGQRLDNIRAAIEALRSTS</sequence>
<evidence type="ECO:0000259" key="2">
    <source>
        <dbReference type="Pfam" id="PF25545"/>
    </source>
</evidence>
<dbReference type="PANTHER" id="PTHR42470:SF1">
    <property type="entry name" value="VAST DOMAIN-CONTAINING PROTEIN"/>
    <property type="match status" value="1"/>
</dbReference>
<dbReference type="EMBL" id="WUBL01000015">
    <property type="protein sequence ID" value="KAF2971175.1"/>
    <property type="molecule type" value="Genomic_DNA"/>
</dbReference>
<dbReference type="InterPro" id="IPR057684">
    <property type="entry name" value="DUF7924"/>
</dbReference>
<evidence type="ECO:0000313" key="3">
    <source>
        <dbReference type="EMBL" id="KAF2971175.1"/>
    </source>
</evidence>
<keyword evidence="4" id="KW-1185">Reference proteome</keyword>
<dbReference type="InParanoid" id="A0A7C8MYE0"/>
<accession>A0A7C8MYE0</accession>
<feature type="region of interest" description="Disordered" evidence="1">
    <location>
        <begin position="90"/>
        <end position="126"/>
    </location>
</feature>
<dbReference type="Pfam" id="PF25545">
    <property type="entry name" value="DUF7924"/>
    <property type="match status" value="1"/>
</dbReference>
<comment type="caution">
    <text evidence="3">The sequence shown here is derived from an EMBL/GenBank/DDBJ whole genome shotgun (WGS) entry which is preliminary data.</text>
</comment>
<name>A0A7C8MYE0_9PEZI</name>
<protein>
    <recommendedName>
        <fullName evidence="2">DUF7924 domain-containing protein</fullName>
    </recommendedName>
</protein>
<gene>
    <name evidence="3" type="ORF">GQX73_g2381</name>
</gene>
<dbReference type="Proteomes" id="UP000481858">
    <property type="component" value="Unassembled WGS sequence"/>
</dbReference>
<proteinExistence type="predicted"/>
<feature type="region of interest" description="Disordered" evidence="1">
    <location>
        <begin position="1"/>
        <end position="38"/>
    </location>
</feature>
<dbReference type="OrthoDB" id="5233438at2759"/>
<organism evidence="3 4">
    <name type="scientific">Xylaria multiplex</name>
    <dbReference type="NCBI Taxonomy" id="323545"/>
    <lineage>
        <taxon>Eukaryota</taxon>
        <taxon>Fungi</taxon>
        <taxon>Dikarya</taxon>
        <taxon>Ascomycota</taxon>
        <taxon>Pezizomycotina</taxon>
        <taxon>Sordariomycetes</taxon>
        <taxon>Xylariomycetidae</taxon>
        <taxon>Xylariales</taxon>
        <taxon>Xylariaceae</taxon>
        <taxon>Xylaria</taxon>
    </lineage>
</organism>
<evidence type="ECO:0000313" key="4">
    <source>
        <dbReference type="Proteomes" id="UP000481858"/>
    </source>
</evidence>
<reference evidence="3 4" key="1">
    <citation type="submission" date="2019-12" db="EMBL/GenBank/DDBJ databases">
        <title>Draft genome sequence of the ascomycete Xylaria multiplex DSM 110363.</title>
        <authorList>
            <person name="Buettner E."/>
            <person name="Kellner H."/>
        </authorList>
    </citation>
    <scope>NUCLEOTIDE SEQUENCE [LARGE SCALE GENOMIC DNA]</scope>
    <source>
        <strain evidence="3 4">DSM 110363</strain>
    </source>
</reference>
<dbReference type="PANTHER" id="PTHR42470">
    <property type="entry name" value="VAST DOMAIN-CONTAINING PROTEIN"/>
    <property type="match status" value="1"/>
</dbReference>
<dbReference type="AlphaFoldDB" id="A0A7C8MYE0"/>
<evidence type="ECO:0000256" key="1">
    <source>
        <dbReference type="SAM" id="MobiDB-lite"/>
    </source>
</evidence>